<keyword evidence="4" id="KW-0411">Iron-sulfur</keyword>
<dbReference type="SUPFAM" id="SSF50692">
    <property type="entry name" value="ADC-like"/>
    <property type="match status" value="1"/>
</dbReference>
<dbReference type="InterPro" id="IPR050612">
    <property type="entry name" value="Prok_Mopterin_Oxidored"/>
</dbReference>
<dbReference type="InterPro" id="IPR006656">
    <property type="entry name" value="Mopterin_OxRdtase"/>
</dbReference>
<dbReference type="Gene3D" id="2.20.25.90">
    <property type="entry name" value="ADC-like domains"/>
    <property type="match status" value="1"/>
</dbReference>
<dbReference type="PANTHER" id="PTHR43742">
    <property type="entry name" value="TRIMETHYLAMINE-N-OXIDE REDUCTASE"/>
    <property type="match status" value="1"/>
</dbReference>
<dbReference type="PROSITE" id="PS51669">
    <property type="entry name" value="4FE4S_MOW_BIS_MGD"/>
    <property type="match status" value="1"/>
</dbReference>
<dbReference type="InterPro" id="IPR009010">
    <property type="entry name" value="Asp_de-COase-like_dom_sf"/>
</dbReference>
<evidence type="ECO:0000256" key="2">
    <source>
        <dbReference type="ARBA" id="ARBA00022723"/>
    </source>
</evidence>
<protein>
    <submittedName>
        <fullName evidence="6">Dimethyl sulfoxide reductase</fullName>
    </submittedName>
</protein>
<dbReference type="Pfam" id="PF04879">
    <property type="entry name" value="Molybdop_Fe4S4"/>
    <property type="match status" value="1"/>
</dbReference>
<evidence type="ECO:0000256" key="1">
    <source>
        <dbReference type="ARBA" id="ARBA00010312"/>
    </source>
</evidence>
<evidence type="ECO:0000313" key="6">
    <source>
        <dbReference type="EMBL" id="SPP94124.1"/>
    </source>
</evidence>
<dbReference type="SMART" id="SM00926">
    <property type="entry name" value="Molybdop_Fe4S4"/>
    <property type="match status" value="1"/>
</dbReference>
<dbReference type="FunFam" id="2.20.25.90:FF:000012">
    <property type="entry name" value="Anaerobic selenocysteine-containing dehydrogenase"/>
    <property type="match status" value="1"/>
</dbReference>
<dbReference type="InterPro" id="IPR006963">
    <property type="entry name" value="Mopterin_OxRdtase_4Fe-4S_dom"/>
</dbReference>
<dbReference type="Gene3D" id="3.40.228.10">
    <property type="entry name" value="Dimethylsulfoxide Reductase, domain 2"/>
    <property type="match status" value="1"/>
</dbReference>
<gene>
    <name evidence="6" type="ORF">BRAD3257_3075</name>
</gene>
<dbReference type="GO" id="GO:0043546">
    <property type="term" value="F:molybdopterin cofactor binding"/>
    <property type="evidence" value="ECO:0007669"/>
    <property type="project" value="InterPro"/>
</dbReference>
<dbReference type="SUPFAM" id="SSF53706">
    <property type="entry name" value="Formate dehydrogenase/DMSO reductase, domains 1-3"/>
    <property type="match status" value="1"/>
</dbReference>
<dbReference type="InterPro" id="IPR037920">
    <property type="entry name" value="YoaE_C"/>
</dbReference>
<accession>A0A2U3PY94</accession>
<evidence type="ECO:0000259" key="5">
    <source>
        <dbReference type="PROSITE" id="PS51669"/>
    </source>
</evidence>
<dbReference type="GO" id="GO:0016491">
    <property type="term" value="F:oxidoreductase activity"/>
    <property type="evidence" value="ECO:0007669"/>
    <property type="project" value="InterPro"/>
</dbReference>
<reference evidence="6 7" key="1">
    <citation type="submission" date="2018-03" db="EMBL/GenBank/DDBJ databases">
        <authorList>
            <person name="Gully D."/>
        </authorList>
    </citation>
    <scope>NUCLEOTIDE SEQUENCE [LARGE SCALE GENOMIC DNA]</scope>
    <source>
        <strain evidence="6">ORS3257</strain>
    </source>
</reference>
<dbReference type="PANTHER" id="PTHR43742:SF6">
    <property type="entry name" value="OXIDOREDUCTASE YYAE-RELATED"/>
    <property type="match status" value="1"/>
</dbReference>
<dbReference type="AlphaFoldDB" id="A0A2U3PY94"/>
<proteinExistence type="inferred from homology"/>
<dbReference type="Pfam" id="PF01568">
    <property type="entry name" value="Molydop_binding"/>
    <property type="match status" value="1"/>
</dbReference>
<dbReference type="Gene3D" id="3.30.2070.10">
    <property type="entry name" value="Formate dehydrogenase/DMSO reductase"/>
    <property type="match status" value="1"/>
</dbReference>
<dbReference type="Gene3D" id="3.40.50.740">
    <property type="match status" value="1"/>
</dbReference>
<dbReference type="Proteomes" id="UP000246085">
    <property type="component" value="Chromosome BRAD3257"/>
</dbReference>
<feature type="domain" description="4Fe-4S Mo/W bis-MGD-type" evidence="5">
    <location>
        <begin position="34"/>
        <end position="92"/>
    </location>
</feature>
<sequence length="722" mass="79535">MRGLSKSHGPCRINALGRLVIWCYELDMNQHAKIEIRHSTCPHDCPSACALDVEVVEGRSIGRVRGSKKQTYTAGVVCAKVARYAERIHHPERLTFPMRRIGPKGSGQFARISWDEALDEIAQRFNQAEREFGAESVWPYYYAGTMGLVMRDGLNRLTHVKKYSRFYQTICSNVARIGFAIGTGKIAGVDPREMALSDLVVIWGTNPVNTQVNVMTHASRARKERGAKIAAVDIYDNETMKQADIKIILRPGTDGAFACGVMHVLFRDGYADRAYMDKYTDCPAELEAHLKTRTPEWASAICGVPVAEIEAFAKAVGETKRTFLRLGYGFTRSRNGATQMHAALCIPAVTGAWQYEGGGAFFNNYALWHFNESIIEGHDAIDKSTRALDQSQIGRILTGDAEALQGKGPVKALLIQNTNPMTVAPEQSLVRQGFAREDLFVAVHEQFMTETAEMADIVLPATMFMEHDDLYYGGGHQHISVGPKLIDPPGECRSNHELLQALAPRLGAKHPGFEMTPRELIDATLKLSNHGDIAGLEADIWRDLQPDFRTSHYLDGFAHADGKFHFRADWAHPPFGQTMGDFDKMPSLPDHWAVIEHTDQDHPFRLATSPSRSFLNTTFNETPSSQAREGRASVMVHPLDAATLGIADGDAVTLGNSRGETTLVATLFEGVRRGVLIAESVHPNKGHIGGRGINMLTGADTIAPIGGAAFHDNKVWIRKAVA</sequence>
<dbReference type="Gene3D" id="2.40.40.20">
    <property type="match status" value="1"/>
</dbReference>
<dbReference type="CDD" id="cd02766">
    <property type="entry name" value="MopB_3"/>
    <property type="match status" value="1"/>
</dbReference>
<dbReference type="FunFam" id="2.40.40.20:FF:000034">
    <property type="entry name" value="Probable oxidoreductase YoaE"/>
    <property type="match status" value="1"/>
</dbReference>
<dbReference type="CDD" id="cd02786">
    <property type="entry name" value="MopB_CT_3"/>
    <property type="match status" value="1"/>
</dbReference>
<dbReference type="EMBL" id="LS398110">
    <property type="protein sequence ID" value="SPP94124.1"/>
    <property type="molecule type" value="Genomic_DNA"/>
</dbReference>
<evidence type="ECO:0000256" key="4">
    <source>
        <dbReference type="ARBA" id="ARBA00023014"/>
    </source>
</evidence>
<dbReference type="Pfam" id="PF00384">
    <property type="entry name" value="Molybdopterin"/>
    <property type="match status" value="1"/>
</dbReference>
<dbReference type="KEGG" id="bvz:BRAD3257_3075"/>
<keyword evidence="3" id="KW-0408">Iron</keyword>
<keyword evidence="2" id="KW-0479">Metal-binding</keyword>
<name>A0A2U3PY94_9BRAD</name>
<dbReference type="GO" id="GO:0046872">
    <property type="term" value="F:metal ion binding"/>
    <property type="evidence" value="ECO:0007669"/>
    <property type="project" value="UniProtKB-KW"/>
</dbReference>
<dbReference type="InterPro" id="IPR006657">
    <property type="entry name" value="MoPterin_dinucl-bd_dom"/>
</dbReference>
<organism evidence="6 7">
    <name type="scientific">Bradyrhizobium vignae</name>
    <dbReference type="NCBI Taxonomy" id="1549949"/>
    <lineage>
        <taxon>Bacteria</taxon>
        <taxon>Pseudomonadati</taxon>
        <taxon>Pseudomonadota</taxon>
        <taxon>Alphaproteobacteria</taxon>
        <taxon>Hyphomicrobiales</taxon>
        <taxon>Nitrobacteraceae</taxon>
        <taxon>Bradyrhizobium</taxon>
    </lineage>
</organism>
<dbReference type="GO" id="GO:0051536">
    <property type="term" value="F:iron-sulfur cluster binding"/>
    <property type="evidence" value="ECO:0007669"/>
    <property type="project" value="UniProtKB-KW"/>
</dbReference>
<evidence type="ECO:0000313" key="7">
    <source>
        <dbReference type="Proteomes" id="UP000246085"/>
    </source>
</evidence>
<evidence type="ECO:0000256" key="3">
    <source>
        <dbReference type="ARBA" id="ARBA00023004"/>
    </source>
</evidence>
<comment type="similarity">
    <text evidence="1">Belongs to the prokaryotic molybdopterin-containing oxidoreductase family.</text>
</comment>